<evidence type="ECO:0000313" key="3">
    <source>
        <dbReference type="Proteomes" id="UP000013827"/>
    </source>
</evidence>
<evidence type="ECO:0000313" key="2">
    <source>
        <dbReference type="EnsemblProtists" id="EOD35857"/>
    </source>
</evidence>
<dbReference type="GeneID" id="17281127"/>
<organism evidence="2 3">
    <name type="scientific">Emiliania huxleyi (strain CCMP1516)</name>
    <dbReference type="NCBI Taxonomy" id="280463"/>
    <lineage>
        <taxon>Eukaryota</taxon>
        <taxon>Haptista</taxon>
        <taxon>Haptophyta</taxon>
        <taxon>Prymnesiophyceae</taxon>
        <taxon>Isochrysidales</taxon>
        <taxon>Noelaerhabdaceae</taxon>
        <taxon>Emiliania</taxon>
    </lineage>
</organism>
<reference evidence="2" key="2">
    <citation type="submission" date="2024-10" db="UniProtKB">
        <authorList>
            <consortium name="EnsemblProtists"/>
        </authorList>
    </citation>
    <scope>IDENTIFICATION</scope>
</reference>
<evidence type="ECO:0000256" key="1">
    <source>
        <dbReference type="SAM" id="MobiDB-lite"/>
    </source>
</evidence>
<dbReference type="InterPro" id="IPR032675">
    <property type="entry name" value="LRR_dom_sf"/>
</dbReference>
<dbReference type="EnsemblProtists" id="EOD35857">
    <property type="protein sequence ID" value="EOD35857"/>
    <property type="gene ID" value="EMIHUDRAFT_440863"/>
</dbReference>
<proteinExistence type="predicted"/>
<dbReference type="Proteomes" id="UP000013827">
    <property type="component" value="Unassembled WGS sequence"/>
</dbReference>
<sequence>MSSTPKPVLCGTPGCTLKKGHLGLCSSNALVDASPASRRAAVAARQAERERGSERAAFQSPTAAKAPPKIHLRLSGTGEWRSEALAADTSDPAADAEAEAGGEPWGIVLDRSRLHTVAELDETGAPFTMAERAVDAAVLRAPSDPEEAGLSLSVAVALARGFSCCRGTLRRVSLLGWRFDGKNALRAVLCGLQGCVQLEELEMLGCAVVGGRGQRRCFGKEVSQALLQDRPSTLRHLSLRSCGLSADGCACPLSPAPCLPPPATRPAAAPCP</sequence>
<dbReference type="HOGENOM" id="CLU_1024640_0_0_1"/>
<dbReference type="AlphaFoldDB" id="A0A0D3KJC2"/>
<feature type="region of interest" description="Disordered" evidence="1">
    <location>
        <begin position="45"/>
        <end position="70"/>
    </location>
</feature>
<name>A0A0D3KJC2_EMIH1</name>
<dbReference type="SUPFAM" id="SSF52047">
    <property type="entry name" value="RNI-like"/>
    <property type="match status" value="1"/>
</dbReference>
<reference evidence="3" key="1">
    <citation type="journal article" date="2013" name="Nature">
        <title>Pan genome of the phytoplankton Emiliania underpins its global distribution.</title>
        <authorList>
            <person name="Read B.A."/>
            <person name="Kegel J."/>
            <person name="Klute M.J."/>
            <person name="Kuo A."/>
            <person name="Lefebvre S.C."/>
            <person name="Maumus F."/>
            <person name="Mayer C."/>
            <person name="Miller J."/>
            <person name="Monier A."/>
            <person name="Salamov A."/>
            <person name="Young J."/>
            <person name="Aguilar M."/>
            <person name="Claverie J.M."/>
            <person name="Frickenhaus S."/>
            <person name="Gonzalez K."/>
            <person name="Herman E.K."/>
            <person name="Lin Y.C."/>
            <person name="Napier J."/>
            <person name="Ogata H."/>
            <person name="Sarno A.F."/>
            <person name="Shmutz J."/>
            <person name="Schroeder D."/>
            <person name="de Vargas C."/>
            <person name="Verret F."/>
            <person name="von Dassow P."/>
            <person name="Valentin K."/>
            <person name="Van de Peer Y."/>
            <person name="Wheeler G."/>
            <person name="Dacks J.B."/>
            <person name="Delwiche C.F."/>
            <person name="Dyhrman S.T."/>
            <person name="Glockner G."/>
            <person name="John U."/>
            <person name="Richards T."/>
            <person name="Worden A.Z."/>
            <person name="Zhang X."/>
            <person name="Grigoriev I.V."/>
            <person name="Allen A.E."/>
            <person name="Bidle K."/>
            <person name="Borodovsky M."/>
            <person name="Bowler C."/>
            <person name="Brownlee C."/>
            <person name="Cock J.M."/>
            <person name="Elias M."/>
            <person name="Gladyshev V.N."/>
            <person name="Groth M."/>
            <person name="Guda C."/>
            <person name="Hadaegh A."/>
            <person name="Iglesias-Rodriguez M.D."/>
            <person name="Jenkins J."/>
            <person name="Jones B.M."/>
            <person name="Lawson T."/>
            <person name="Leese F."/>
            <person name="Lindquist E."/>
            <person name="Lobanov A."/>
            <person name="Lomsadze A."/>
            <person name="Malik S.B."/>
            <person name="Marsh M.E."/>
            <person name="Mackinder L."/>
            <person name="Mock T."/>
            <person name="Mueller-Roeber B."/>
            <person name="Pagarete A."/>
            <person name="Parker M."/>
            <person name="Probert I."/>
            <person name="Quesneville H."/>
            <person name="Raines C."/>
            <person name="Rensing S.A."/>
            <person name="Riano-Pachon D.M."/>
            <person name="Richier S."/>
            <person name="Rokitta S."/>
            <person name="Shiraiwa Y."/>
            <person name="Soanes D.M."/>
            <person name="van der Giezen M."/>
            <person name="Wahlund T.M."/>
            <person name="Williams B."/>
            <person name="Wilson W."/>
            <person name="Wolfe G."/>
            <person name="Wurch L.L."/>
        </authorList>
    </citation>
    <scope>NUCLEOTIDE SEQUENCE</scope>
</reference>
<dbReference type="KEGG" id="ehx:EMIHUDRAFT_440863"/>
<dbReference type="PaxDb" id="2903-EOD35857"/>
<accession>A0A0D3KJC2</accession>
<keyword evidence="3" id="KW-1185">Reference proteome</keyword>
<protein>
    <submittedName>
        <fullName evidence="2">Uncharacterized protein</fullName>
    </submittedName>
</protein>
<dbReference type="Gene3D" id="3.80.10.10">
    <property type="entry name" value="Ribonuclease Inhibitor"/>
    <property type="match status" value="1"/>
</dbReference>
<dbReference type="RefSeq" id="XP_005788286.1">
    <property type="nucleotide sequence ID" value="XM_005788229.1"/>
</dbReference>